<organism evidence="2 3">
    <name type="scientific">Trichoplusia ni</name>
    <name type="common">Cabbage looper</name>
    <dbReference type="NCBI Taxonomy" id="7111"/>
    <lineage>
        <taxon>Eukaryota</taxon>
        <taxon>Metazoa</taxon>
        <taxon>Ecdysozoa</taxon>
        <taxon>Arthropoda</taxon>
        <taxon>Hexapoda</taxon>
        <taxon>Insecta</taxon>
        <taxon>Pterygota</taxon>
        <taxon>Neoptera</taxon>
        <taxon>Endopterygota</taxon>
        <taxon>Lepidoptera</taxon>
        <taxon>Glossata</taxon>
        <taxon>Ditrysia</taxon>
        <taxon>Noctuoidea</taxon>
        <taxon>Noctuidae</taxon>
        <taxon>Plusiinae</taxon>
        <taxon>Trichoplusia</taxon>
    </lineage>
</organism>
<feature type="chain" id="PRO_5028797513" evidence="1">
    <location>
        <begin position="20"/>
        <end position="135"/>
    </location>
</feature>
<dbReference type="AlphaFoldDB" id="A0A7E5W1L5"/>
<evidence type="ECO:0000256" key="1">
    <source>
        <dbReference type="SAM" id="SignalP"/>
    </source>
</evidence>
<evidence type="ECO:0000313" key="3">
    <source>
        <dbReference type="RefSeq" id="XP_026734500.1"/>
    </source>
</evidence>
<dbReference type="Proteomes" id="UP000322000">
    <property type="component" value="Chromosome 11"/>
</dbReference>
<name>A0A7E5W1L5_TRINI</name>
<dbReference type="PROSITE" id="PS51257">
    <property type="entry name" value="PROKAR_LIPOPROTEIN"/>
    <property type="match status" value="1"/>
</dbReference>
<accession>A0A7E5W1L5</accession>
<feature type="signal peptide" evidence="1">
    <location>
        <begin position="1"/>
        <end position="19"/>
    </location>
</feature>
<sequence>MKCYLMIFIFLLAVFGCSGKSKKHYSPPHCTQVTKDTDYLSKFKYDYPIAYIQPGQREAYQQLFCVNPPTVHKAVTTVCDWTAPPQVQFTLGDEYMHVVRQDPTGHYIGNAVITTYQLCNHDLANFTNSVVVSAL</sequence>
<dbReference type="RefSeq" id="XP_026734500.1">
    <property type="nucleotide sequence ID" value="XM_026878699.1"/>
</dbReference>
<dbReference type="KEGG" id="tnl:113498620"/>
<keyword evidence="2" id="KW-1185">Reference proteome</keyword>
<dbReference type="OrthoDB" id="7401204at2759"/>
<gene>
    <name evidence="3" type="primary">LOC113498620</name>
</gene>
<evidence type="ECO:0000313" key="2">
    <source>
        <dbReference type="Proteomes" id="UP000322000"/>
    </source>
</evidence>
<proteinExistence type="predicted"/>
<protein>
    <submittedName>
        <fullName evidence="3">Uncharacterized protein LOC113498620</fullName>
    </submittedName>
</protein>
<dbReference type="InParanoid" id="A0A7E5W1L5"/>
<dbReference type="GeneID" id="113498620"/>
<keyword evidence="1" id="KW-0732">Signal</keyword>
<reference evidence="3" key="1">
    <citation type="submission" date="2025-08" db="UniProtKB">
        <authorList>
            <consortium name="RefSeq"/>
        </authorList>
    </citation>
    <scope>IDENTIFICATION</scope>
</reference>